<gene>
    <name evidence="3" type="ORF">SCHCODRAFT_233907</name>
</gene>
<protein>
    <recommendedName>
        <fullName evidence="2">Fungal-type protein kinase domain-containing protein</fullName>
    </recommendedName>
</protein>
<dbReference type="InterPro" id="IPR011009">
    <property type="entry name" value="Kinase-like_dom_sf"/>
</dbReference>
<dbReference type="Proteomes" id="UP000007431">
    <property type="component" value="Unassembled WGS sequence"/>
</dbReference>
<evidence type="ECO:0000259" key="2">
    <source>
        <dbReference type="Pfam" id="PF17667"/>
    </source>
</evidence>
<dbReference type="AlphaFoldDB" id="D8Q2W2"/>
<proteinExistence type="predicted"/>
<evidence type="ECO:0000313" key="3">
    <source>
        <dbReference type="EMBL" id="EFI98197.1"/>
    </source>
</evidence>
<dbReference type="SUPFAM" id="SSF56112">
    <property type="entry name" value="Protein kinase-like (PK-like)"/>
    <property type="match status" value="1"/>
</dbReference>
<dbReference type="Gene3D" id="1.10.510.10">
    <property type="entry name" value="Transferase(Phosphotransferase) domain 1"/>
    <property type="match status" value="1"/>
</dbReference>
<sequence>MLESNLGTSVFPMSLFPITPLSVIKLTNKAFYDVSNRRWLCYPDFSSVPDRIERMCAIASFFNRFTRFAWLLYNDRGHSLPSTPRRWYVLESPRLLADGSTVSSYGMALSEEVSGDLQWQDILCDVQVEEDAANMSDALQRLTTGAAHVFATQEHRLYHLGVALAGDTYQLAYYDRAGRVLSGAFDVHKHSVLFARIIMGLAIPDKSYAGLDPSIIIRDGRRFLEVCGREYEILRTICINTNMFGRGTVSWRCRRADSDEDFVIKNVDFASNDELLELLHDAIQAHQDLYLYADALHCDISENNIMAHDPPNSSRRRGLLIDLDSAVVVSGTPKTGPGTLPYLAIDVLQYPTLVERAPWHDLESFLYVLMIFCASYSGPSNTPRHGFKIHESPLGPWLAGDGNYKAQVMQCYDDAKFRAFLDEVFDPYFDDLKDVVCDLRNIITRPKDARPSHVDVMIVIDRHIRALRASQKRTAAAAKCPPAVVGTKRSGKTKRKQVTAAAHAPPAPRSAASRKPRRTTTRSKARAAPPPRTPSAASDESERTVVLTPPRRQTQAATKRAPSSKQAMTETGMAGATRAAKRRRME</sequence>
<reference evidence="3 4" key="1">
    <citation type="journal article" date="2010" name="Nat. Biotechnol.">
        <title>Genome sequence of the model mushroom Schizophyllum commune.</title>
        <authorList>
            <person name="Ohm R.A."/>
            <person name="de Jong J.F."/>
            <person name="Lugones L.G."/>
            <person name="Aerts A."/>
            <person name="Kothe E."/>
            <person name="Stajich J.E."/>
            <person name="de Vries R.P."/>
            <person name="Record E."/>
            <person name="Levasseur A."/>
            <person name="Baker S.E."/>
            <person name="Bartholomew K.A."/>
            <person name="Coutinho P.M."/>
            <person name="Erdmann S."/>
            <person name="Fowler T.J."/>
            <person name="Gathman A.C."/>
            <person name="Lombard V."/>
            <person name="Henrissat B."/>
            <person name="Knabe N."/>
            <person name="Kuees U."/>
            <person name="Lilly W.W."/>
            <person name="Lindquist E."/>
            <person name="Lucas S."/>
            <person name="Magnuson J.K."/>
            <person name="Piumi F."/>
            <person name="Raudaskoski M."/>
            <person name="Salamov A."/>
            <person name="Schmutz J."/>
            <person name="Schwarze F.W.M.R."/>
            <person name="vanKuyk P.A."/>
            <person name="Horton J.S."/>
            <person name="Grigoriev I.V."/>
            <person name="Woesten H.A.B."/>
        </authorList>
    </citation>
    <scope>NUCLEOTIDE SEQUENCE [LARGE SCALE GENOMIC DNA]</scope>
    <source>
        <strain evidence="4">H4-8 / FGSC 9210</strain>
    </source>
</reference>
<dbReference type="InParanoid" id="D8Q2W2"/>
<dbReference type="EMBL" id="GL377305">
    <property type="protein sequence ID" value="EFI98197.1"/>
    <property type="molecule type" value="Genomic_DNA"/>
</dbReference>
<dbReference type="InterPro" id="IPR040976">
    <property type="entry name" value="Pkinase_fungal"/>
</dbReference>
<feature type="compositionally biased region" description="Polar residues" evidence="1">
    <location>
        <begin position="551"/>
        <end position="569"/>
    </location>
</feature>
<evidence type="ECO:0000256" key="1">
    <source>
        <dbReference type="SAM" id="MobiDB-lite"/>
    </source>
</evidence>
<organism evidence="4">
    <name type="scientific">Schizophyllum commune (strain H4-8 / FGSC 9210)</name>
    <name type="common">Split gill fungus</name>
    <dbReference type="NCBI Taxonomy" id="578458"/>
    <lineage>
        <taxon>Eukaryota</taxon>
        <taxon>Fungi</taxon>
        <taxon>Dikarya</taxon>
        <taxon>Basidiomycota</taxon>
        <taxon>Agaricomycotina</taxon>
        <taxon>Agaricomycetes</taxon>
        <taxon>Agaricomycetidae</taxon>
        <taxon>Agaricales</taxon>
        <taxon>Schizophyllaceae</taxon>
        <taxon>Schizophyllum</taxon>
    </lineage>
</organism>
<evidence type="ECO:0000313" key="4">
    <source>
        <dbReference type="Proteomes" id="UP000007431"/>
    </source>
</evidence>
<dbReference type="VEuPathDB" id="FungiDB:SCHCODRAFT_02495303"/>
<keyword evidence="4" id="KW-1185">Reference proteome</keyword>
<name>D8Q2W2_SCHCM</name>
<dbReference type="HOGENOM" id="CLU_018259_0_0_1"/>
<dbReference type="PANTHER" id="PTHR38248:SF2">
    <property type="entry name" value="FUNK1 11"/>
    <property type="match status" value="1"/>
</dbReference>
<feature type="compositionally biased region" description="Basic residues" evidence="1">
    <location>
        <begin position="512"/>
        <end position="525"/>
    </location>
</feature>
<dbReference type="PANTHER" id="PTHR38248">
    <property type="entry name" value="FUNK1 6"/>
    <property type="match status" value="1"/>
</dbReference>
<dbReference type="eggNOG" id="ENOG502S5WB">
    <property type="taxonomic scope" value="Eukaryota"/>
</dbReference>
<feature type="domain" description="Fungal-type protein kinase" evidence="2">
    <location>
        <begin position="112"/>
        <end position="266"/>
    </location>
</feature>
<accession>D8Q2W2</accession>
<feature type="domain" description="Fungal-type protein kinase" evidence="2">
    <location>
        <begin position="268"/>
        <end position="373"/>
    </location>
</feature>
<feature type="compositionally biased region" description="Low complexity" evidence="1">
    <location>
        <begin position="499"/>
        <end position="511"/>
    </location>
</feature>
<feature type="region of interest" description="Disordered" evidence="1">
    <location>
        <begin position="472"/>
        <end position="586"/>
    </location>
</feature>
<dbReference type="Pfam" id="PF17667">
    <property type="entry name" value="Pkinase_fungal"/>
    <property type="match status" value="2"/>
</dbReference>